<dbReference type="SUPFAM" id="SSF48452">
    <property type="entry name" value="TPR-like"/>
    <property type="match status" value="1"/>
</dbReference>
<name>A0A6J6LYY9_9ZZZZ</name>
<dbReference type="Pfam" id="PF12895">
    <property type="entry name" value="ANAPC3"/>
    <property type="match status" value="1"/>
</dbReference>
<protein>
    <submittedName>
        <fullName evidence="2">Unannotated protein</fullName>
    </submittedName>
</protein>
<reference evidence="2" key="1">
    <citation type="submission" date="2020-05" db="EMBL/GenBank/DDBJ databases">
        <authorList>
            <person name="Chiriac C."/>
            <person name="Salcher M."/>
            <person name="Ghai R."/>
            <person name="Kavagutti S V."/>
        </authorList>
    </citation>
    <scope>NUCLEOTIDE SEQUENCE</scope>
</reference>
<accession>A0A6J6LYY9</accession>
<sequence length="158" mass="17844">MSNPDSIPHQSSDEVYELYQRAKDLLESGNPHAALLLIDRIMSAEPQSSSIMEMYARALFDTSDFRAASMAFDVLMQLQPDNDYAHFGKGLCLWRMQQFVQARDELGMASAMRPDRLEYARAFGQVKATLRARVADGLPLNGPIENQDKIDRFLGEDL</sequence>
<organism evidence="2">
    <name type="scientific">freshwater metagenome</name>
    <dbReference type="NCBI Taxonomy" id="449393"/>
    <lineage>
        <taxon>unclassified sequences</taxon>
        <taxon>metagenomes</taxon>
        <taxon>ecological metagenomes</taxon>
    </lineage>
</organism>
<proteinExistence type="predicted"/>
<dbReference type="AlphaFoldDB" id="A0A6J6LYY9"/>
<evidence type="ECO:0000313" key="2">
    <source>
        <dbReference type="EMBL" id="CAB4666159.1"/>
    </source>
</evidence>
<dbReference type="InterPro" id="IPR011990">
    <property type="entry name" value="TPR-like_helical_dom_sf"/>
</dbReference>
<dbReference type="Gene3D" id="1.25.40.10">
    <property type="entry name" value="Tetratricopeptide repeat domain"/>
    <property type="match status" value="1"/>
</dbReference>
<dbReference type="EMBL" id="CAEZWR010000087">
    <property type="protein sequence ID" value="CAB4666159.1"/>
    <property type="molecule type" value="Genomic_DNA"/>
</dbReference>
<evidence type="ECO:0000313" key="1">
    <source>
        <dbReference type="EMBL" id="CAB4623112.1"/>
    </source>
</evidence>
<gene>
    <name evidence="1" type="ORF">UFOPK1908_00971</name>
    <name evidence="2" type="ORF">UFOPK2282_00837</name>
</gene>
<dbReference type="EMBL" id="CAEZVB010000044">
    <property type="protein sequence ID" value="CAB4623112.1"/>
    <property type="molecule type" value="Genomic_DNA"/>
</dbReference>